<proteinExistence type="predicted"/>
<feature type="compositionally biased region" description="Low complexity" evidence="1">
    <location>
        <begin position="415"/>
        <end position="424"/>
    </location>
</feature>
<dbReference type="EMBL" id="JAWRVE010000166">
    <property type="protein sequence ID" value="KAL1852022.1"/>
    <property type="molecule type" value="Genomic_DNA"/>
</dbReference>
<evidence type="ECO:0000313" key="2">
    <source>
        <dbReference type="EMBL" id="KAL1852022.1"/>
    </source>
</evidence>
<organism evidence="2 3">
    <name type="scientific">Diaporthe australafricana</name>
    <dbReference type="NCBI Taxonomy" id="127596"/>
    <lineage>
        <taxon>Eukaryota</taxon>
        <taxon>Fungi</taxon>
        <taxon>Dikarya</taxon>
        <taxon>Ascomycota</taxon>
        <taxon>Pezizomycotina</taxon>
        <taxon>Sordariomycetes</taxon>
        <taxon>Sordariomycetidae</taxon>
        <taxon>Diaporthales</taxon>
        <taxon>Diaporthaceae</taxon>
        <taxon>Diaporthe</taxon>
    </lineage>
</organism>
<evidence type="ECO:0000256" key="1">
    <source>
        <dbReference type="SAM" id="MobiDB-lite"/>
    </source>
</evidence>
<protein>
    <submittedName>
        <fullName evidence="2">Uncharacterized protein</fullName>
    </submittedName>
</protein>
<reference evidence="2 3" key="1">
    <citation type="journal article" date="2024" name="IMA Fungus">
        <title>IMA Genome - F19 : A genome assembly and annotation guide to empower mycologists, including annotated draft genome sequences of Ceratocystis pirilliformis, Diaporthe australafricana, Fusarium ophioides, Paecilomyces lecythidis, and Sporothrix stenoceras.</title>
        <authorList>
            <person name="Aylward J."/>
            <person name="Wilson A.M."/>
            <person name="Visagie C.M."/>
            <person name="Spraker J."/>
            <person name="Barnes I."/>
            <person name="Buitendag C."/>
            <person name="Ceriani C."/>
            <person name="Del Mar Angel L."/>
            <person name="du Plessis D."/>
            <person name="Fuchs T."/>
            <person name="Gasser K."/>
            <person name="Kramer D."/>
            <person name="Li W."/>
            <person name="Munsamy K."/>
            <person name="Piso A."/>
            <person name="Price J.L."/>
            <person name="Sonnekus B."/>
            <person name="Thomas C."/>
            <person name="van der Nest A."/>
            <person name="van Dijk A."/>
            <person name="van Heerden A."/>
            <person name="van Vuuren N."/>
            <person name="Yilmaz N."/>
            <person name="Duong T.A."/>
            <person name="van der Merwe N.A."/>
            <person name="Wingfield M.J."/>
            <person name="Wingfield B.D."/>
        </authorList>
    </citation>
    <scope>NUCLEOTIDE SEQUENCE [LARGE SCALE GENOMIC DNA]</scope>
    <source>
        <strain evidence="2 3">CMW 18300</strain>
    </source>
</reference>
<feature type="compositionally biased region" description="Polar residues" evidence="1">
    <location>
        <begin position="425"/>
        <end position="437"/>
    </location>
</feature>
<evidence type="ECO:0000313" key="3">
    <source>
        <dbReference type="Proteomes" id="UP001583177"/>
    </source>
</evidence>
<dbReference type="Proteomes" id="UP001583177">
    <property type="component" value="Unassembled WGS sequence"/>
</dbReference>
<accession>A0ABR3W2Z6</accession>
<name>A0ABR3W2Z6_9PEZI</name>
<feature type="region of interest" description="Disordered" evidence="1">
    <location>
        <begin position="405"/>
        <end position="438"/>
    </location>
</feature>
<comment type="caution">
    <text evidence="2">The sequence shown here is derived from an EMBL/GenBank/DDBJ whole genome shotgun (WGS) entry which is preliminary data.</text>
</comment>
<gene>
    <name evidence="2" type="ORF">Daus18300_012377</name>
</gene>
<sequence>MSTSRDPVPRLLSAATKHYGRYGDFADFGTQSSGHASVGFKSLGKISIDCEFLFEKSQWGVLGHKQFPAGIIYVNLNFGPPQGCRVKSATITITLDEHDPALEDYGADRELHPSGCPVQVTAWYGPKELNGQIKTAYTEATKKLVPEINALGNGAGGLGYESKKLFRHQARWSFNGQLLPGKDTWVYKTLRWDLNENELERQALHSSTVRTAFAFEHSGQSFLMKVDIDGKLESWNDRVKSKFRFGSSRARERNIVTLLDFEDYKIYTKNLDRTAMGLARAMEMENLQEIPVQIPDEIPGTRFYPATTSDTSDGASTGAAEIVQNVQSPGNTPLLGYPPQGGPEFGLLGPGAAAVPNLPGLPTIEEFREIIDGLSERQEVQITRIPGLESVTTMDTDQTLIGTDENSIVAEEPDQSQSQESSISTGRQMPDQAQPTSREIKEDVLGLNGIRHDELDSAELLKLPAVLVLLQFFARVMHILGYTPRVIRNVRQADDTNRPADPKTKSLS</sequence>
<keyword evidence="3" id="KW-1185">Reference proteome</keyword>